<evidence type="ECO:0000313" key="2">
    <source>
        <dbReference type="EMBL" id="GAA0723969.1"/>
    </source>
</evidence>
<dbReference type="Proteomes" id="UP001501758">
    <property type="component" value="Unassembled WGS sequence"/>
</dbReference>
<evidence type="ECO:0000256" key="1">
    <source>
        <dbReference type="SAM" id="MobiDB-lite"/>
    </source>
</evidence>
<dbReference type="RefSeq" id="WP_343912917.1">
    <property type="nucleotide sequence ID" value="NZ_BAAAGE010000002.1"/>
</dbReference>
<protein>
    <submittedName>
        <fullName evidence="2">Uncharacterized protein</fullName>
    </submittedName>
</protein>
<dbReference type="EMBL" id="BAAAGE010000002">
    <property type="protein sequence ID" value="GAA0723969.1"/>
    <property type="molecule type" value="Genomic_DNA"/>
</dbReference>
<evidence type="ECO:0000313" key="3">
    <source>
        <dbReference type="Proteomes" id="UP001501758"/>
    </source>
</evidence>
<accession>A0ABN1IYG6</accession>
<organism evidence="2 3">
    <name type="scientific">Aquimarina litoralis</name>
    <dbReference type="NCBI Taxonomy" id="584605"/>
    <lineage>
        <taxon>Bacteria</taxon>
        <taxon>Pseudomonadati</taxon>
        <taxon>Bacteroidota</taxon>
        <taxon>Flavobacteriia</taxon>
        <taxon>Flavobacteriales</taxon>
        <taxon>Flavobacteriaceae</taxon>
        <taxon>Aquimarina</taxon>
    </lineage>
</organism>
<feature type="region of interest" description="Disordered" evidence="1">
    <location>
        <begin position="466"/>
        <end position="491"/>
    </location>
</feature>
<proteinExistence type="predicted"/>
<sequence length="843" mass="95756">MTTKDYIKVHNPATEVAVHDSDNLITLDPGVSVTLEFTDTEKYTDEEIKNIQWIANMFHGRPQNSTFHKTLKGPKAKFRVPTVYSGGGLGWVEPVIPGHDPQFKPPFGYFINSIGERKIDKIEWRDTHGNEISDSKFFTEAVQLHIYTTGLYGHEIQVTLYDKDTISKNDRLELDENVHDNDTSNLAKYFNREVKVLQDADDNTSKVQKVVIDIRLEKRWAETEESEIELIAEVLCKIDGGVKKLFDQNVLIVKTPEKGEENKVNNATKSGNKPTIIGDIVTDVAEFKPCFYTKIVVEYGKNDKSVSTEYFNKEKAIDCTDEPIQILAGPHKTPVTVSLPDIDTNDCIHKGNSLDHTDKVITLKKKGGNFQVEEKTDKSLKFKQSYPSPSIIEFAKMAWLPNAIPIKHIIQLNTCRYNKEIDIEVYPMLQYELFFKYKTDNPFDTRETKAYTDKKYRGGKGLFTGKEKKKEKKKRKKNRRQAINDRRNSYNEERKAIKEGSLFNYTSFEAGLEYAFGDEGETGFTKNTIPIEGDGPVINAIETGMWIINKLSALSFKKESEDAEKEAEELIENPKSVKDRKKAKQLKGRKRKRNKYLKKVDKVGKKAGKILPFRIQIDQPVFAGAIAWKMAPSTKFPAKIGKEYALKFKADPLIAIEGRLDLLFIATKIPYIGQAIKAITATADAIDGSDDFWNWLVDTFGGDDDDKINIDVDYHVDLFASGELKVEATATKYHTIDGFTSDDIEVKCEFKFGIDCELRAKFQVKKITSEAIIGGQAFAKFTVAKKPEGLECSYDGLFAVVYANFDLDMDQNNGLDNRKDKKKPKDKFKIHDGFKFINETKIA</sequence>
<feature type="compositionally biased region" description="Basic residues" evidence="1">
    <location>
        <begin position="467"/>
        <end position="480"/>
    </location>
</feature>
<comment type="caution">
    <text evidence="2">The sequence shown here is derived from an EMBL/GenBank/DDBJ whole genome shotgun (WGS) entry which is preliminary data.</text>
</comment>
<reference evidence="2 3" key="1">
    <citation type="journal article" date="2019" name="Int. J. Syst. Evol. Microbiol.">
        <title>The Global Catalogue of Microorganisms (GCM) 10K type strain sequencing project: providing services to taxonomists for standard genome sequencing and annotation.</title>
        <authorList>
            <consortium name="The Broad Institute Genomics Platform"/>
            <consortium name="The Broad Institute Genome Sequencing Center for Infectious Disease"/>
            <person name="Wu L."/>
            <person name="Ma J."/>
        </authorList>
    </citation>
    <scope>NUCLEOTIDE SEQUENCE [LARGE SCALE GENOMIC DNA]</scope>
    <source>
        <strain evidence="2 3">JCM 15974</strain>
    </source>
</reference>
<keyword evidence="3" id="KW-1185">Reference proteome</keyword>
<gene>
    <name evidence="2" type="ORF">GCM10009430_28010</name>
</gene>
<name>A0ABN1IYG6_9FLAO</name>
<feature type="compositionally biased region" description="Basic and acidic residues" evidence="1">
    <location>
        <begin position="482"/>
        <end position="491"/>
    </location>
</feature>